<gene>
    <name evidence="1" type="ORF">GCM10022254_58780</name>
</gene>
<evidence type="ECO:0000313" key="1">
    <source>
        <dbReference type="EMBL" id="GAA4239283.1"/>
    </source>
</evidence>
<proteinExistence type="predicted"/>
<protein>
    <submittedName>
        <fullName evidence="1">Uncharacterized protein</fullName>
    </submittedName>
</protein>
<reference evidence="2" key="1">
    <citation type="journal article" date="2019" name="Int. J. Syst. Evol. Microbiol.">
        <title>The Global Catalogue of Microorganisms (GCM) 10K type strain sequencing project: providing services to taxonomists for standard genome sequencing and annotation.</title>
        <authorList>
            <consortium name="The Broad Institute Genomics Platform"/>
            <consortium name="The Broad Institute Genome Sequencing Center for Infectious Disease"/>
            <person name="Wu L."/>
            <person name="Ma J."/>
        </authorList>
    </citation>
    <scope>NUCLEOTIDE SEQUENCE [LARGE SCALE GENOMIC DNA]</scope>
    <source>
        <strain evidence="2">JCM 17440</strain>
    </source>
</reference>
<keyword evidence="2" id="KW-1185">Reference proteome</keyword>
<sequence length="378" mass="41343">MDTNHEERRLTALAARRFPLVARPGVIPRPLTIRIEQIESRAAQAQQGGPDAVTRAAEALNLAALLASDAGDPERARALCWRQFNQLAAATPFQASSAKLALQPLINLARLRTRGGEGRRAFQLLHTLFSAVTHRTTADLDGCTVDLSALTTSDHDHLEIRTWLWQVLLVDGTRALVRAGDWNRALQYTEQLHGIGPDLNDGRQIAILAHAIEHRRNEAFRLLHASDVSDPWDETVARCLTIFCLRLEGRQTETETAQVAEQFLTLNEDPALITAISRLGMTVLDLSQEPSGSCHSRILDRLLALGGSPGGTQAAREFLQHPAAARLPTKGQQELAEVIRVAGLDAELLPEHLHHRLSAAVDVCAMALGGRHRSASMT</sequence>
<organism evidence="1 2">
    <name type="scientific">Actinomadura meridiana</name>
    <dbReference type="NCBI Taxonomy" id="559626"/>
    <lineage>
        <taxon>Bacteria</taxon>
        <taxon>Bacillati</taxon>
        <taxon>Actinomycetota</taxon>
        <taxon>Actinomycetes</taxon>
        <taxon>Streptosporangiales</taxon>
        <taxon>Thermomonosporaceae</taxon>
        <taxon>Actinomadura</taxon>
    </lineage>
</organism>
<accession>A0ABP8CH87</accession>
<dbReference type="Proteomes" id="UP001501710">
    <property type="component" value="Unassembled WGS sequence"/>
</dbReference>
<name>A0ABP8CH87_9ACTN</name>
<comment type="caution">
    <text evidence="1">The sequence shown here is derived from an EMBL/GenBank/DDBJ whole genome shotgun (WGS) entry which is preliminary data.</text>
</comment>
<dbReference type="EMBL" id="BAABAS010000020">
    <property type="protein sequence ID" value="GAA4239283.1"/>
    <property type="molecule type" value="Genomic_DNA"/>
</dbReference>
<dbReference type="RefSeq" id="WP_344903119.1">
    <property type="nucleotide sequence ID" value="NZ_BAABAS010000020.1"/>
</dbReference>
<evidence type="ECO:0000313" key="2">
    <source>
        <dbReference type="Proteomes" id="UP001501710"/>
    </source>
</evidence>